<dbReference type="CDD" id="cd22454">
    <property type="entry name" value="KH-I_Mextli_like"/>
    <property type="match status" value="1"/>
</dbReference>
<comment type="caution">
    <text evidence="4">The sequence shown here is derived from an EMBL/GenBank/DDBJ whole genome shotgun (WGS) entry which is preliminary data.</text>
</comment>
<dbReference type="InterPro" id="IPR040160">
    <property type="entry name" value="Mxt"/>
</dbReference>
<evidence type="ECO:0000313" key="4">
    <source>
        <dbReference type="EMBL" id="EJW83670.1"/>
    </source>
</evidence>
<feature type="compositionally biased region" description="Polar residues" evidence="2">
    <location>
        <begin position="205"/>
        <end position="214"/>
    </location>
</feature>
<dbReference type="Pfam" id="PF00013">
    <property type="entry name" value="KH_1"/>
    <property type="match status" value="1"/>
</dbReference>
<dbReference type="InterPro" id="IPR004087">
    <property type="entry name" value="KH_dom"/>
</dbReference>
<dbReference type="SUPFAM" id="SSF54791">
    <property type="entry name" value="Eukaryotic type KH-domain (KH-domain type I)"/>
    <property type="match status" value="1"/>
</dbReference>
<feature type="non-terminal residue" evidence="4">
    <location>
        <position position="1"/>
    </location>
</feature>
<feature type="region of interest" description="Disordered" evidence="2">
    <location>
        <begin position="125"/>
        <end position="145"/>
    </location>
</feature>
<dbReference type="Proteomes" id="UP000004810">
    <property type="component" value="Unassembled WGS sequence"/>
</dbReference>
<feature type="compositionally biased region" description="Polar residues" evidence="2">
    <location>
        <begin position="221"/>
        <end position="248"/>
    </location>
</feature>
<proteinExistence type="predicted"/>
<dbReference type="GO" id="GO:0003723">
    <property type="term" value="F:RNA binding"/>
    <property type="evidence" value="ECO:0007669"/>
    <property type="project" value="UniProtKB-UniRule"/>
</dbReference>
<dbReference type="GO" id="GO:0005737">
    <property type="term" value="C:cytoplasm"/>
    <property type="evidence" value="ECO:0007669"/>
    <property type="project" value="TreeGrafter"/>
</dbReference>
<feature type="domain" description="K Homology" evidence="3">
    <location>
        <begin position="51"/>
        <end position="122"/>
    </location>
</feature>
<dbReference type="GO" id="GO:0003743">
    <property type="term" value="F:translation initiation factor activity"/>
    <property type="evidence" value="ECO:0007669"/>
    <property type="project" value="TreeGrafter"/>
</dbReference>
<dbReference type="Gene3D" id="3.30.1370.10">
    <property type="entry name" value="K Homology domain, type 1"/>
    <property type="match status" value="1"/>
</dbReference>
<dbReference type="SMART" id="SM00322">
    <property type="entry name" value="KH"/>
    <property type="match status" value="1"/>
</dbReference>
<dbReference type="GO" id="GO:0034518">
    <property type="term" value="C:RNA cap binding complex"/>
    <property type="evidence" value="ECO:0007669"/>
    <property type="project" value="TreeGrafter"/>
</dbReference>
<sequence length="301" mass="33357">GWARPIIAPGVVPSGNILPQLTPVDVEAWAKANKQLQQTKLKAKTPQNRVPQLREEMVIRNSDSGKIMGVKGRRVAVVEELSKTVISFQKVDSKCKDRTLTITGANQESIDYAKRLIEQTIRRNISPNRTEANDAEVDDNDDDDDVGISIETTQDGTLKLSCADPQVLQAAQAALSEYLTRVGRNHSRISAEEREQRKERRKSMPLQSSSNRQIANCDISPVSTSNVQWRSSGKTGSTPNLTQLNNATAGSGDVTEIKVSKQRYDRMQLLELRSAAGYLDSKTTAVIYELEIERTQRANVP</sequence>
<dbReference type="GO" id="GO:0045727">
    <property type="term" value="P:positive regulation of translation"/>
    <property type="evidence" value="ECO:0007669"/>
    <property type="project" value="InterPro"/>
</dbReference>
<dbReference type="FunFam" id="3.30.1370.10:FF:000072">
    <property type="entry name" value="Uncharacterized protein, isoform A"/>
    <property type="match status" value="1"/>
</dbReference>
<dbReference type="InterPro" id="IPR004088">
    <property type="entry name" value="KH_dom_type_1"/>
</dbReference>
<dbReference type="PANTHER" id="PTHR20849:SF2">
    <property type="entry name" value="EUKARYOTIC TRANSLATION INITIATION FACTOR 4E-BINDING PROTEIN MEXTLI"/>
    <property type="match status" value="1"/>
</dbReference>
<feature type="compositionally biased region" description="Acidic residues" evidence="2">
    <location>
        <begin position="133"/>
        <end position="145"/>
    </location>
</feature>
<evidence type="ECO:0000259" key="3">
    <source>
        <dbReference type="SMART" id="SM00322"/>
    </source>
</evidence>
<feature type="compositionally biased region" description="Basic and acidic residues" evidence="2">
    <location>
        <begin position="189"/>
        <end position="198"/>
    </location>
</feature>
<keyword evidence="1" id="KW-0694">RNA-binding</keyword>
<organism evidence="4 5">
    <name type="scientific">Wuchereria bancrofti</name>
    <dbReference type="NCBI Taxonomy" id="6293"/>
    <lineage>
        <taxon>Eukaryota</taxon>
        <taxon>Metazoa</taxon>
        <taxon>Ecdysozoa</taxon>
        <taxon>Nematoda</taxon>
        <taxon>Chromadorea</taxon>
        <taxon>Rhabditida</taxon>
        <taxon>Spirurina</taxon>
        <taxon>Spiruromorpha</taxon>
        <taxon>Filarioidea</taxon>
        <taxon>Onchocercidae</taxon>
        <taxon>Wuchereria</taxon>
    </lineage>
</organism>
<dbReference type="PROSITE" id="PS50084">
    <property type="entry name" value="KH_TYPE_1"/>
    <property type="match status" value="1"/>
</dbReference>
<dbReference type="GO" id="GO:1901190">
    <property type="term" value="P:regulation of formation of translation initiation ternary complex"/>
    <property type="evidence" value="ECO:0007669"/>
    <property type="project" value="TreeGrafter"/>
</dbReference>
<dbReference type="InterPro" id="IPR036612">
    <property type="entry name" value="KH_dom_type_1_sf"/>
</dbReference>
<evidence type="ECO:0000256" key="2">
    <source>
        <dbReference type="SAM" id="MobiDB-lite"/>
    </source>
</evidence>
<dbReference type="AlphaFoldDB" id="J9B9B4"/>
<feature type="region of interest" description="Disordered" evidence="2">
    <location>
        <begin position="186"/>
        <end position="248"/>
    </location>
</feature>
<dbReference type="PANTHER" id="PTHR20849">
    <property type="entry name" value="EUKARYOTIC TRANSLATION INITIATION FACTOR 4E-BINDING PROTEIN MEXTLI"/>
    <property type="match status" value="1"/>
</dbReference>
<accession>J9B9B4</accession>
<evidence type="ECO:0000313" key="5">
    <source>
        <dbReference type="Proteomes" id="UP000004810"/>
    </source>
</evidence>
<gene>
    <name evidence="4" type="ORF">WUBG_05417</name>
</gene>
<dbReference type="EMBL" id="ADBV01002059">
    <property type="protein sequence ID" value="EJW83670.1"/>
    <property type="molecule type" value="Genomic_DNA"/>
</dbReference>
<evidence type="ECO:0000256" key="1">
    <source>
        <dbReference type="PROSITE-ProRule" id="PRU00117"/>
    </source>
</evidence>
<protein>
    <recommendedName>
        <fullName evidence="3">K Homology domain-containing protein</fullName>
    </recommendedName>
</protein>
<reference evidence="5" key="1">
    <citation type="submission" date="2012-08" db="EMBL/GenBank/DDBJ databases">
        <title>The Genome Sequence of Wuchereria bancrofti.</title>
        <authorList>
            <person name="Nutman T.B."/>
            <person name="Fink D.L."/>
            <person name="Russ C."/>
            <person name="Young S."/>
            <person name="Zeng Q."/>
            <person name="Koehrsen M."/>
            <person name="Alvarado L."/>
            <person name="Berlin A."/>
            <person name="Chapman S.B."/>
            <person name="Chen Z."/>
            <person name="Freedman E."/>
            <person name="Gellesch M."/>
            <person name="Goldberg J."/>
            <person name="Griggs A."/>
            <person name="Gujja S."/>
            <person name="Heilman E.R."/>
            <person name="Heiman D."/>
            <person name="Hepburn T."/>
            <person name="Howarth C."/>
            <person name="Jen D."/>
            <person name="Larson L."/>
            <person name="Lewis B."/>
            <person name="Mehta T."/>
            <person name="Park D."/>
            <person name="Pearson M."/>
            <person name="Roberts A."/>
            <person name="Saif S."/>
            <person name="Shea T."/>
            <person name="Shenoy N."/>
            <person name="Sisk P."/>
            <person name="Stolte C."/>
            <person name="Sykes S."/>
            <person name="Walk T."/>
            <person name="White J."/>
            <person name="Yandava C."/>
            <person name="Haas B."/>
            <person name="Henn M.R."/>
            <person name="Nusbaum C."/>
            <person name="Birren B."/>
        </authorList>
    </citation>
    <scope>NUCLEOTIDE SEQUENCE [LARGE SCALE GENOMIC DNA]</scope>
    <source>
        <strain evidence="5">NA</strain>
    </source>
</reference>
<dbReference type="GO" id="GO:0008190">
    <property type="term" value="F:eukaryotic initiation factor 4E binding"/>
    <property type="evidence" value="ECO:0007669"/>
    <property type="project" value="InterPro"/>
</dbReference>
<name>J9B9B4_WUCBA</name>